<protein>
    <recommendedName>
        <fullName evidence="6">Serpentine receptor class gamma</fullName>
    </recommendedName>
</protein>
<dbReference type="InterPro" id="IPR052880">
    <property type="entry name" value="NRL-Serpentine_Class_Gamma"/>
</dbReference>
<comment type="subcellular location">
    <subcellularLocation>
        <location evidence="1">Membrane</location>
        <topology evidence="1">Multi-pass membrane protein</topology>
    </subcellularLocation>
</comment>
<name>E3MEC4_CAERE</name>
<evidence type="ECO:0000256" key="3">
    <source>
        <dbReference type="ARBA" id="ARBA00022692"/>
    </source>
</evidence>
<feature type="transmembrane region" description="Helical" evidence="6">
    <location>
        <begin position="132"/>
        <end position="149"/>
    </location>
</feature>
<evidence type="ECO:0000256" key="4">
    <source>
        <dbReference type="ARBA" id="ARBA00022989"/>
    </source>
</evidence>
<organism evidence="8">
    <name type="scientific">Caenorhabditis remanei</name>
    <name type="common">Caenorhabditis vulgaris</name>
    <dbReference type="NCBI Taxonomy" id="31234"/>
    <lineage>
        <taxon>Eukaryota</taxon>
        <taxon>Metazoa</taxon>
        <taxon>Ecdysozoa</taxon>
        <taxon>Nematoda</taxon>
        <taxon>Chromadorea</taxon>
        <taxon>Rhabditida</taxon>
        <taxon>Rhabditina</taxon>
        <taxon>Rhabditomorpha</taxon>
        <taxon>Rhabditoidea</taxon>
        <taxon>Rhabditidae</taxon>
        <taxon>Peloderinae</taxon>
        <taxon>Caenorhabditis</taxon>
    </lineage>
</organism>
<keyword evidence="8" id="KW-1185">Reference proteome</keyword>
<dbReference type="GO" id="GO:0007606">
    <property type="term" value="P:sensory perception of chemical stimulus"/>
    <property type="evidence" value="ECO:0007669"/>
    <property type="project" value="UniProtKB-UniRule"/>
</dbReference>
<dbReference type="Proteomes" id="UP000008281">
    <property type="component" value="Unassembled WGS sequence"/>
</dbReference>
<dbReference type="HOGENOM" id="CLU_076972_0_0_1"/>
<evidence type="ECO:0000313" key="7">
    <source>
        <dbReference type="EMBL" id="EFO99533.1"/>
    </source>
</evidence>
<dbReference type="OMA" id="CVYLNTW"/>
<dbReference type="PANTHER" id="PTHR31114:SF6">
    <property type="entry name" value="SERPENTINE RECEPTOR CLASS GAMMA"/>
    <property type="match status" value="1"/>
</dbReference>
<dbReference type="InParanoid" id="E3MEC4"/>
<sequence length="364" mass="41759">MSPFLEYPATKNSARFGILDSNFSIFQIIMSKPFTVYLERVSIDTTTEILTIIQLIYGVPSLLLMISCFILISSGKKYGNSFYRLVKFDLFTNICVYLNTWIAIRIEMHPSMVFILKAIEETVPGSLTIFKYIPYFFFHLHFWTAALLTTHRLSSILLVHSYERFWSAWYWKLLIFTTLIICSHLPRYLWDGWLYEVYIINGELICINFPVALHQGYNVVAFFSIVYAVLNLTIGLSAACMVTKKFEGFFSILHLEGRIVLFSCFSGVSFSKASVARKLTKISITYCAAYTSEMLWSVFNSANTYFDILPAFFVEFNTNLLVFASDLFTLSLPYILLVYDSNIKSDLFQTIKSSNTGTIAVLSN</sequence>
<dbReference type="InterPro" id="IPR000609">
    <property type="entry name" value="7TM_GPCR_serpentine_rcpt_Srg"/>
</dbReference>
<proteinExistence type="inferred from homology"/>
<dbReference type="Pfam" id="PF02118">
    <property type="entry name" value="Srg"/>
    <property type="match status" value="2"/>
</dbReference>
<feature type="transmembrane region" description="Helical" evidence="6">
    <location>
        <begin position="319"/>
        <end position="339"/>
    </location>
</feature>
<dbReference type="GO" id="GO:0016020">
    <property type="term" value="C:membrane"/>
    <property type="evidence" value="ECO:0007669"/>
    <property type="project" value="UniProtKB-SubCell"/>
</dbReference>
<dbReference type="OrthoDB" id="5847711at2759"/>
<evidence type="ECO:0000313" key="8">
    <source>
        <dbReference type="Proteomes" id="UP000008281"/>
    </source>
</evidence>
<feature type="transmembrane region" description="Helical" evidence="6">
    <location>
        <begin position="85"/>
        <end position="104"/>
    </location>
</feature>
<feature type="transmembrane region" description="Helical" evidence="6">
    <location>
        <begin position="169"/>
        <end position="186"/>
    </location>
</feature>
<dbReference type="EMBL" id="DS268438">
    <property type="protein sequence ID" value="EFO99533.1"/>
    <property type="molecule type" value="Genomic_DNA"/>
</dbReference>
<evidence type="ECO:0000256" key="2">
    <source>
        <dbReference type="ARBA" id="ARBA00005692"/>
    </source>
</evidence>
<dbReference type="AlphaFoldDB" id="E3MEC4"/>
<accession>E3MEC4</accession>
<keyword evidence="3 6" id="KW-0812">Transmembrane</keyword>
<gene>
    <name evidence="7" type="primary">Cre-srg-64</name>
    <name evidence="7" type="ORF">CRE_22465</name>
</gene>
<feature type="transmembrane region" description="Helical" evidence="6">
    <location>
        <begin position="49"/>
        <end position="73"/>
    </location>
</feature>
<feature type="transmembrane region" description="Helical" evidence="6">
    <location>
        <begin position="220"/>
        <end position="242"/>
    </location>
</feature>
<keyword evidence="5 6" id="KW-0472">Membrane</keyword>
<dbReference type="GO" id="GO:0004888">
    <property type="term" value="F:transmembrane signaling receptor activity"/>
    <property type="evidence" value="ECO:0007669"/>
    <property type="project" value="InterPro"/>
</dbReference>
<evidence type="ECO:0000256" key="6">
    <source>
        <dbReference type="RuleBase" id="RU280813"/>
    </source>
</evidence>
<evidence type="ECO:0000256" key="1">
    <source>
        <dbReference type="ARBA" id="ARBA00004141"/>
    </source>
</evidence>
<dbReference type="eggNOG" id="ENOG502TGY0">
    <property type="taxonomic scope" value="Eukaryota"/>
</dbReference>
<keyword evidence="4 6" id="KW-1133">Transmembrane helix</keyword>
<reference evidence="7" key="1">
    <citation type="submission" date="2007-07" db="EMBL/GenBank/DDBJ databases">
        <title>PCAP assembly of the Caenorhabditis remanei genome.</title>
        <authorList>
            <consortium name="The Caenorhabditis remanei Sequencing Consortium"/>
            <person name="Wilson R.K."/>
        </authorList>
    </citation>
    <scope>NUCLEOTIDE SEQUENCE [LARGE SCALE GENOMIC DNA]</scope>
    <source>
        <strain evidence="7">PB4641</strain>
    </source>
</reference>
<comment type="similarity">
    <text evidence="2 6">Belongs to the nematode receptor-like protein srg family.</text>
</comment>
<evidence type="ECO:0000256" key="5">
    <source>
        <dbReference type="ARBA" id="ARBA00023136"/>
    </source>
</evidence>
<dbReference type="PANTHER" id="PTHR31114">
    <property type="entry name" value="SERPENTINE RECEPTOR CLASS GAMMA"/>
    <property type="match status" value="1"/>
</dbReference>
<feature type="transmembrane region" description="Helical" evidence="6">
    <location>
        <begin position="248"/>
        <end position="270"/>
    </location>
</feature>